<evidence type="ECO:0000256" key="8">
    <source>
        <dbReference type="ARBA" id="ARBA00023134"/>
    </source>
</evidence>
<evidence type="ECO:0000256" key="10">
    <source>
        <dbReference type="ARBA" id="ARBA00023170"/>
    </source>
</evidence>
<dbReference type="Pfam" id="PF00135">
    <property type="entry name" value="COesterase"/>
    <property type="match status" value="1"/>
</dbReference>
<dbReference type="InterPro" id="IPR002018">
    <property type="entry name" value="CarbesteraseB"/>
</dbReference>
<accession>A0A8R1Y342</accession>
<dbReference type="PROSITE" id="PS50125">
    <property type="entry name" value="GUANYLATE_CYCLASE_2"/>
    <property type="match status" value="1"/>
</dbReference>
<keyword evidence="12" id="KW-0456">Lyase</keyword>
<comment type="subcellular location">
    <subcellularLocation>
        <location evidence="2">Cell membrane</location>
        <topology evidence="2">Single-pass type I membrane protein</topology>
    </subcellularLocation>
</comment>
<name>A0A2A6BBW8_PRIPA</name>
<dbReference type="SUPFAM" id="SSF55073">
    <property type="entry name" value="Nucleotide cyclase"/>
    <property type="match status" value="1"/>
</dbReference>
<dbReference type="InterPro" id="IPR029058">
    <property type="entry name" value="AB_hydrolase_fold"/>
</dbReference>
<dbReference type="Pfam" id="PF00211">
    <property type="entry name" value="Guanylate_cyc"/>
    <property type="match status" value="1"/>
</dbReference>
<dbReference type="GO" id="GO:0007168">
    <property type="term" value="P:receptor guanylyl cyclase signaling pathway"/>
    <property type="evidence" value="ECO:0000318"/>
    <property type="project" value="GO_Central"/>
</dbReference>
<evidence type="ECO:0000256" key="4">
    <source>
        <dbReference type="ARBA" id="ARBA00022692"/>
    </source>
</evidence>
<evidence type="ECO:0000256" key="1">
    <source>
        <dbReference type="ARBA" id="ARBA00001436"/>
    </source>
</evidence>
<evidence type="ECO:0000256" key="2">
    <source>
        <dbReference type="ARBA" id="ARBA00004251"/>
    </source>
</evidence>
<dbReference type="GO" id="GO:0005525">
    <property type="term" value="F:GTP binding"/>
    <property type="evidence" value="ECO:0007669"/>
    <property type="project" value="UniProtKB-KW"/>
</dbReference>
<accession>A0A2A6BBW8</accession>
<dbReference type="GO" id="GO:0005886">
    <property type="term" value="C:plasma membrane"/>
    <property type="evidence" value="ECO:0000318"/>
    <property type="project" value="GO_Central"/>
</dbReference>
<dbReference type="Proteomes" id="UP000005239">
    <property type="component" value="Unassembled WGS sequence"/>
</dbReference>
<dbReference type="InterPro" id="IPR028082">
    <property type="entry name" value="Peripla_BP_I"/>
</dbReference>
<keyword evidence="11" id="KW-0325">Glycoprotein</keyword>
<dbReference type="PROSITE" id="PS50011">
    <property type="entry name" value="PROTEIN_KINASE_DOM"/>
    <property type="match status" value="1"/>
</dbReference>
<keyword evidence="5" id="KW-0732">Signal</keyword>
<protein>
    <recommendedName>
        <fullName evidence="3">guanylate cyclase</fullName>
        <ecNumber evidence="3">4.6.1.2</ecNumber>
    </recommendedName>
</protein>
<dbReference type="InterPro" id="IPR001828">
    <property type="entry name" value="ANF_lig-bd_rcpt"/>
</dbReference>
<dbReference type="GO" id="GO:0005524">
    <property type="term" value="F:ATP binding"/>
    <property type="evidence" value="ECO:0007669"/>
    <property type="project" value="InterPro"/>
</dbReference>
<dbReference type="SUPFAM" id="SSF53474">
    <property type="entry name" value="alpha/beta-Hydrolases"/>
    <property type="match status" value="1"/>
</dbReference>
<organism evidence="14 15">
    <name type="scientific">Pristionchus pacificus</name>
    <name type="common">Parasitic nematode worm</name>
    <dbReference type="NCBI Taxonomy" id="54126"/>
    <lineage>
        <taxon>Eukaryota</taxon>
        <taxon>Metazoa</taxon>
        <taxon>Ecdysozoa</taxon>
        <taxon>Nematoda</taxon>
        <taxon>Chromadorea</taxon>
        <taxon>Rhabditida</taxon>
        <taxon>Rhabditina</taxon>
        <taxon>Diplogasteromorpha</taxon>
        <taxon>Diplogasteroidea</taxon>
        <taxon>Neodiplogasteridae</taxon>
        <taxon>Pristionchus</taxon>
    </lineage>
</organism>
<sequence>MRINLMAPTSYPQSRIVETAYGKVQGRRLVHEGERKVDAFQGIPFAASPVGELRFRKPVPPSRWEGLKQTSEFAPRSIQHAKNPQDYDINGIPSEDSLYLNVFTPCWNAPEEGFPVMVFIHGGGYINGEAKSYGDIGICENVVTRGIVFATIQYRLGYLGFLSTGDTVCPGNFGLWDQVEALKWIQMNITAFGLFHKAILMAGSTYCRWAMHPDMAEQTRQKLKRLGVENVENSEELLKKLRGLPAKEFGVGIYTQVKEADIELETAPCFDGDFFPEPLEVLRRKATPKPFLIGVTEEEGLFPSTTSCAASLSDTLRDVTGECRNKEQMKDALLKRFIGDATPNDSSYLQGMAGMMSDSFFVAGSADLCKKIVEIQEEPVYLYVFEHFNPGMMGYLTPFMPLQKATHTCELFYLFKKALLVDLPLTETEMKVTNIFTTAFTNFAKFGNPNGTEAETELSVRFEPVTKKNPHLNYVITLKDATSPLADEPMNDSIADAQPISRQETRTTIKDGRTWPNSITCLHLDDKHRIVKASALMESEKTLSMSSSPTFQMIRLILLLGCILQLPSQNALELSVLGTYSCGEAEYETGCSISSIMLPSFMMGLREGGVMEDYIEVGTEKVFIEWYNPVTDGKSKTGAAPNNFDLAVDIAMRDSNRSIGFVGFDVKCSAISNLARSMNMLLISSVARCTKIIIAEGQDHRRLLLRMIANSMQCDVEVGEASYPAPSVIQMKVTEIEKERALASLLLERGWDQVGIIHAEDNSGDQVFLRESLISILSDAGIKINNVAFCLFKDRNDMKFTQMAFDTIYKARIIIVLADLATAKTILDRMYLMGVLTSGDYYIINIAPTSSTDFTSDSIWKNPPSTSPSLRGIPSEIYFMYFDSFAVFTNDATIKENYSKKWTAFVDRLNLFIDEKECPLLCKYQMDSSYDWTSSNGFEYSSLDWRVISDAFIAGYILAKQLPSLNPKDLTNGEAIANHLKNFSYTSLRDVVSHFRENGIAPDRYYLWRGFPSILTSDKSVSMSRTVPTYDAPSTYNYSSAFLGDASNFSILLNKWPDAAPPCGFENEKCPPITHAEIAVIAASVAAALILLAIILYIWRWIRYERRLESDYWSIERQEVTLMDLTRFGSSRAGSDFFGSMISAKSALEEDDGPAKGTLEFYHQNIKREARLRKKKLAETKIKKDNQLGRFQGQLVIVRRINKSSLRLTREMKRELDLLMTMKDENINIFIGLINEGHHIFTVNVFGPRKSLDDLLRNQDLRLDKMFKISFAEDVIKSTNCIVDAYWRVRLCGFGQHQLREGAPMEWEQAFLWTAPEILRIIPTNMAELPREMAQRADIYSLGTLLYEIYGRQGPYGDDLIDTSQIISALKSGSVDGVVSRPDISLIRNAPKEIQDMVSRCWNEDPKRRPLINKIKDKVAKVNNGKRTNIADNIMELLDRYKYNLTDMIEERAKDLDDERRRNESLLLQLLPRTVAEKLKNGNNVDAMLFDSVSIYFSDIVGFTSLSSKSTPLQIVNMLNDLYTRFDAIIDKFDCYKIETIGDAYMYVSGLPELNGYSHVGEVAGAALELLGLISGFEVKHLPDDKLRLRIGIHTGPVVTGVVGVKMPRYCLFGETVITASMMESSGEPMKIQLSVESFKTLTLCGGFATELRGDVTLKSNEKMRSYWLNSYNADFRLTRLKADVAKYPHLARITKGKVLMITFILMLIFFISVVLCNVLLVTLLV</sequence>
<dbReference type="InterPro" id="IPR001054">
    <property type="entry name" value="A/G_cyclase"/>
</dbReference>
<evidence type="ECO:0000256" key="13">
    <source>
        <dbReference type="ARBA" id="ARBA00023293"/>
    </source>
</evidence>
<gene>
    <name evidence="14" type="primary">WBGene00091262</name>
</gene>
<keyword evidence="15" id="KW-1185">Reference proteome</keyword>
<dbReference type="Gene3D" id="3.40.50.1820">
    <property type="entry name" value="alpha/beta hydrolase"/>
    <property type="match status" value="2"/>
</dbReference>
<comment type="catalytic activity">
    <reaction evidence="1">
        <text>GTP = 3',5'-cyclic GMP + diphosphate</text>
        <dbReference type="Rhea" id="RHEA:13665"/>
        <dbReference type="ChEBI" id="CHEBI:33019"/>
        <dbReference type="ChEBI" id="CHEBI:37565"/>
        <dbReference type="ChEBI" id="CHEBI:57746"/>
        <dbReference type="EC" id="4.6.1.2"/>
    </reaction>
</comment>
<dbReference type="PANTHER" id="PTHR44590">
    <property type="entry name" value="CARBOXYLIC ESTER HYDROLASE-RELATED"/>
    <property type="match status" value="1"/>
</dbReference>
<dbReference type="GO" id="GO:0001653">
    <property type="term" value="F:peptide receptor activity"/>
    <property type="evidence" value="ECO:0000318"/>
    <property type="project" value="GO_Central"/>
</dbReference>
<keyword evidence="4" id="KW-0812">Transmembrane</keyword>
<evidence type="ECO:0000313" key="15">
    <source>
        <dbReference type="Proteomes" id="UP000005239"/>
    </source>
</evidence>
<evidence type="ECO:0000256" key="6">
    <source>
        <dbReference type="ARBA" id="ARBA00022741"/>
    </source>
</evidence>
<dbReference type="FunFam" id="1.10.510.10:FF:001055">
    <property type="entry name" value="Guanylate cyclase"/>
    <property type="match status" value="1"/>
</dbReference>
<dbReference type="SMART" id="SM00044">
    <property type="entry name" value="CYCc"/>
    <property type="match status" value="1"/>
</dbReference>
<dbReference type="EC" id="4.6.1.2" evidence="3"/>
<keyword evidence="6" id="KW-0547">Nucleotide-binding</keyword>
<keyword evidence="8" id="KW-0342">GTP-binding</keyword>
<keyword evidence="9" id="KW-0472">Membrane</keyword>
<dbReference type="CDD" id="cd07302">
    <property type="entry name" value="CHD"/>
    <property type="match status" value="1"/>
</dbReference>
<dbReference type="SUPFAM" id="SSF56112">
    <property type="entry name" value="Protein kinase-like (PK-like)"/>
    <property type="match status" value="1"/>
</dbReference>
<dbReference type="GO" id="GO:0006182">
    <property type="term" value="P:cGMP biosynthetic process"/>
    <property type="evidence" value="ECO:0000318"/>
    <property type="project" value="GO_Central"/>
</dbReference>
<dbReference type="GO" id="GO:0004672">
    <property type="term" value="F:protein kinase activity"/>
    <property type="evidence" value="ECO:0007669"/>
    <property type="project" value="InterPro"/>
</dbReference>
<dbReference type="Pfam" id="PF07714">
    <property type="entry name" value="PK_Tyr_Ser-Thr"/>
    <property type="match status" value="1"/>
</dbReference>
<dbReference type="InterPro" id="IPR000719">
    <property type="entry name" value="Prot_kinase_dom"/>
</dbReference>
<dbReference type="Pfam" id="PF01094">
    <property type="entry name" value="ANF_receptor"/>
    <property type="match status" value="1"/>
</dbReference>
<dbReference type="InterPro" id="IPR011009">
    <property type="entry name" value="Kinase-like_dom_sf"/>
</dbReference>
<evidence type="ECO:0000256" key="7">
    <source>
        <dbReference type="ARBA" id="ARBA00022989"/>
    </source>
</evidence>
<evidence type="ECO:0000256" key="9">
    <source>
        <dbReference type="ARBA" id="ARBA00023136"/>
    </source>
</evidence>
<evidence type="ECO:0000313" key="14">
    <source>
        <dbReference type="EnsemblMetazoa" id="PPA01708.1"/>
    </source>
</evidence>
<dbReference type="SUPFAM" id="SSF53822">
    <property type="entry name" value="Periplasmic binding protein-like I"/>
    <property type="match status" value="1"/>
</dbReference>
<dbReference type="GO" id="GO:0004383">
    <property type="term" value="F:guanylate cyclase activity"/>
    <property type="evidence" value="ECO:0000318"/>
    <property type="project" value="GO_Central"/>
</dbReference>
<reference evidence="15" key="1">
    <citation type="journal article" date="2008" name="Nat. Genet.">
        <title>The Pristionchus pacificus genome provides a unique perspective on nematode lifestyle and parasitism.</title>
        <authorList>
            <person name="Dieterich C."/>
            <person name="Clifton S.W."/>
            <person name="Schuster L.N."/>
            <person name="Chinwalla A."/>
            <person name="Delehaunty K."/>
            <person name="Dinkelacker I."/>
            <person name="Fulton L."/>
            <person name="Fulton R."/>
            <person name="Godfrey J."/>
            <person name="Minx P."/>
            <person name="Mitreva M."/>
            <person name="Roeseler W."/>
            <person name="Tian H."/>
            <person name="Witte H."/>
            <person name="Yang S.P."/>
            <person name="Wilson R.K."/>
            <person name="Sommer R.J."/>
        </authorList>
    </citation>
    <scope>NUCLEOTIDE SEQUENCE [LARGE SCALE GENOMIC DNA]</scope>
    <source>
        <strain evidence="15">PS312</strain>
    </source>
</reference>
<dbReference type="GO" id="GO:0035556">
    <property type="term" value="P:intracellular signal transduction"/>
    <property type="evidence" value="ECO:0007669"/>
    <property type="project" value="InterPro"/>
</dbReference>
<keyword evidence="13" id="KW-0141">cGMP biosynthesis</keyword>
<evidence type="ECO:0000256" key="3">
    <source>
        <dbReference type="ARBA" id="ARBA00012202"/>
    </source>
</evidence>
<dbReference type="Gene3D" id="1.10.510.10">
    <property type="entry name" value="Transferase(Phosphotransferase) domain 1"/>
    <property type="match status" value="1"/>
</dbReference>
<proteinExistence type="predicted"/>
<dbReference type="EnsemblMetazoa" id="PPA01708.1">
    <property type="protein sequence ID" value="PPA01708.1"/>
    <property type="gene ID" value="WBGene00091262"/>
</dbReference>
<dbReference type="Gene3D" id="3.30.70.1230">
    <property type="entry name" value="Nucleotide cyclase"/>
    <property type="match status" value="1"/>
</dbReference>
<keyword evidence="10" id="KW-0675">Receptor</keyword>
<evidence type="ECO:0000256" key="11">
    <source>
        <dbReference type="ARBA" id="ARBA00023180"/>
    </source>
</evidence>
<dbReference type="PANTHER" id="PTHR44590:SF3">
    <property type="entry name" value="CARBOXYLESTERASE TYPE B DOMAIN-CONTAINING PROTEIN"/>
    <property type="match status" value="1"/>
</dbReference>
<evidence type="ECO:0000256" key="5">
    <source>
        <dbReference type="ARBA" id="ARBA00022729"/>
    </source>
</evidence>
<dbReference type="Gene3D" id="3.40.50.2300">
    <property type="match status" value="1"/>
</dbReference>
<dbReference type="InterPro" id="IPR001245">
    <property type="entry name" value="Ser-Thr/Tyr_kinase_cat_dom"/>
</dbReference>
<keyword evidence="7" id="KW-1133">Transmembrane helix</keyword>
<reference evidence="14" key="2">
    <citation type="submission" date="2022-06" db="UniProtKB">
        <authorList>
            <consortium name="EnsemblMetazoa"/>
        </authorList>
    </citation>
    <scope>IDENTIFICATION</scope>
    <source>
        <strain evidence="14">PS312</strain>
    </source>
</reference>
<dbReference type="FunFam" id="3.30.70.1230:FF:000004">
    <property type="entry name" value="Guanylate cyclase"/>
    <property type="match status" value="1"/>
</dbReference>
<dbReference type="InterPro" id="IPR029787">
    <property type="entry name" value="Nucleotide_cyclase"/>
</dbReference>
<evidence type="ECO:0000256" key="12">
    <source>
        <dbReference type="ARBA" id="ARBA00023239"/>
    </source>
</evidence>